<gene>
    <name evidence="1" type="ORF">VSR83_13455</name>
</gene>
<reference evidence="1" key="1">
    <citation type="submission" date="2024-01" db="EMBL/GenBank/DDBJ databases">
        <title>The diversity of rhizobia nodulating Mimosa spp. in eleven states of Brazil covering several biomes is determined by host plant, location, and edaphic factors.</title>
        <authorList>
            <person name="Rouws L."/>
            <person name="Barauna A."/>
            <person name="Beukes C."/>
            <person name="De Faria S.M."/>
            <person name="Gross E."/>
            <person name="Dos Reis Junior F.B."/>
            <person name="Simon M."/>
            <person name="Maluk M."/>
            <person name="Odee D.W."/>
            <person name="Kenicer G."/>
            <person name="Young J.P.W."/>
            <person name="Reis V.M."/>
            <person name="Zilli J."/>
            <person name="James E.K."/>
        </authorList>
    </citation>
    <scope>NUCLEOTIDE SEQUENCE</scope>
    <source>
        <strain evidence="1">JPY452</strain>
    </source>
</reference>
<protein>
    <submittedName>
        <fullName evidence="1">Uncharacterized protein</fullName>
    </submittedName>
</protein>
<proteinExistence type="predicted"/>
<dbReference type="Proteomes" id="UP001392318">
    <property type="component" value="Unassembled WGS sequence"/>
</dbReference>
<keyword evidence="2" id="KW-1185">Reference proteome</keyword>
<name>A0ACC6RJR0_9BURK</name>
<evidence type="ECO:0000313" key="1">
    <source>
        <dbReference type="EMBL" id="MEM5401085.1"/>
    </source>
</evidence>
<organism evidence="1 2">
    <name type="scientific">Paraburkholderia unamae</name>
    <dbReference type="NCBI Taxonomy" id="219649"/>
    <lineage>
        <taxon>Bacteria</taxon>
        <taxon>Pseudomonadati</taxon>
        <taxon>Pseudomonadota</taxon>
        <taxon>Betaproteobacteria</taxon>
        <taxon>Burkholderiales</taxon>
        <taxon>Burkholderiaceae</taxon>
        <taxon>Paraburkholderia</taxon>
    </lineage>
</organism>
<sequence>MSGGEDSLGGSAGFVWLRELLRKISSTRAIFLTLFLFCSICASFERGHFDTFVLTSKLCFGGACF</sequence>
<evidence type="ECO:0000313" key="2">
    <source>
        <dbReference type="Proteomes" id="UP001392318"/>
    </source>
</evidence>
<accession>A0ACC6RJR0</accession>
<comment type="caution">
    <text evidence="1">The sequence shown here is derived from an EMBL/GenBank/DDBJ whole genome shotgun (WGS) entry which is preliminary data.</text>
</comment>
<dbReference type="EMBL" id="JAYMRU010000008">
    <property type="protein sequence ID" value="MEM5401085.1"/>
    <property type="molecule type" value="Genomic_DNA"/>
</dbReference>